<dbReference type="PANTHER" id="PTHR33119">
    <property type="entry name" value="IFI3P"/>
    <property type="match status" value="1"/>
</dbReference>
<dbReference type="OrthoDB" id="415532at2759"/>
<evidence type="ECO:0000313" key="3">
    <source>
        <dbReference type="Proteomes" id="UP000054549"/>
    </source>
</evidence>
<protein>
    <recommendedName>
        <fullName evidence="1">DUF4246 domain-containing protein</fullName>
    </recommendedName>
</protein>
<dbReference type="HOGENOM" id="CLU_012066_1_1_1"/>
<dbReference type="Proteomes" id="UP000054549">
    <property type="component" value="Unassembled WGS sequence"/>
</dbReference>
<dbReference type="Pfam" id="PF14033">
    <property type="entry name" value="DUF4246"/>
    <property type="match status" value="1"/>
</dbReference>
<dbReference type="STRING" id="946122.A0A0C2X538"/>
<evidence type="ECO:0000259" key="1">
    <source>
        <dbReference type="Pfam" id="PF14033"/>
    </source>
</evidence>
<dbReference type="InterPro" id="IPR049192">
    <property type="entry name" value="DUF4246_C"/>
</dbReference>
<dbReference type="AlphaFoldDB" id="A0A0C2X538"/>
<keyword evidence="3" id="KW-1185">Reference proteome</keyword>
<sequence length="285" mass="33731">MRDRDDYYERWRDWEADFLQNEATQPEINIMSFQPLNSDLFEEDGITLKSEYRVDLKREYNRIQVIAKLAEIQLTPEKPKYEGRTWHVEGQLNEHICASALFYYSSDNITPSRLAFRQLVDPDSPQKIQYQEEYRRWLEDVFGCQDRGPAIQDIGSVLTKEGRLITFPNMLQHKVQPFELADPTKPGHQKILALFLVDPCVNIIPTANVPCQRKDWWRRAIKEEETLLGKLPLELKDDVYGMVEDFPISMKKATELRLELMDERKKFVIKRNKLFNDLWVRCSLS</sequence>
<gene>
    <name evidence="2" type="ORF">M378DRAFT_650997</name>
</gene>
<organism evidence="2 3">
    <name type="scientific">Amanita muscaria (strain Koide BX008)</name>
    <dbReference type="NCBI Taxonomy" id="946122"/>
    <lineage>
        <taxon>Eukaryota</taxon>
        <taxon>Fungi</taxon>
        <taxon>Dikarya</taxon>
        <taxon>Basidiomycota</taxon>
        <taxon>Agaricomycotina</taxon>
        <taxon>Agaricomycetes</taxon>
        <taxon>Agaricomycetidae</taxon>
        <taxon>Agaricales</taxon>
        <taxon>Pluteineae</taxon>
        <taxon>Amanitaceae</taxon>
        <taxon>Amanita</taxon>
    </lineage>
</organism>
<reference evidence="2 3" key="1">
    <citation type="submission" date="2014-04" db="EMBL/GenBank/DDBJ databases">
        <title>Evolutionary Origins and Diversification of the Mycorrhizal Mutualists.</title>
        <authorList>
            <consortium name="DOE Joint Genome Institute"/>
            <consortium name="Mycorrhizal Genomics Consortium"/>
            <person name="Kohler A."/>
            <person name="Kuo A."/>
            <person name="Nagy L.G."/>
            <person name="Floudas D."/>
            <person name="Copeland A."/>
            <person name="Barry K.W."/>
            <person name="Cichocki N."/>
            <person name="Veneault-Fourrey C."/>
            <person name="LaButti K."/>
            <person name="Lindquist E.A."/>
            <person name="Lipzen A."/>
            <person name="Lundell T."/>
            <person name="Morin E."/>
            <person name="Murat C."/>
            <person name="Riley R."/>
            <person name="Ohm R."/>
            <person name="Sun H."/>
            <person name="Tunlid A."/>
            <person name="Henrissat B."/>
            <person name="Grigoriev I.V."/>
            <person name="Hibbett D.S."/>
            <person name="Martin F."/>
        </authorList>
    </citation>
    <scope>NUCLEOTIDE SEQUENCE [LARGE SCALE GENOMIC DNA]</scope>
    <source>
        <strain evidence="2 3">Koide BX008</strain>
    </source>
</reference>
<feature type="domain" description="DUF4246" evidence="1">
    <location>
        <begin position="6"/>
        <end position="219"/>
    </location>
</feature>
<evidence type="ECO:0000313" key="2">
    <source>
        <dbReference type="EMBL" id="KIL63838.1"/>
    </source>
</evidence>
<dbReference type="InParanoid" id="A0A0C2X538"/>
<name>A0A0C2X538_AMAMK</name>
<dbReference type="PANTHER" id="PTHR33119:SF1">
    <property type="entry name" value="FE2OG DIOXYGENASE DOMAIN-CONTAINING PROTEIN"/>
    <property type="match status" value="1"/>
</dbReference>
<dbReference type="EMBL" id="KN818255">
    <property type="protein sequence ID" value="KIL63838.1"/>
    <property type="molecule type" value="Genomic_DNA"/>
</dbReference>
<proteinExistence type="predicted"/>
<dbReference type="InterPro" id="IPR025340">
    <property type="entry name" value="DUF4246"/>
</dbReference>
<accession>A0A0C2X538</accession>